<keyword evidence="1" id="KW-0378">Hydrolase</keyword>
<accession>A0ABW3G296</accession>
<dbReference type="Proteomes" id="UP001597068">
    <property type="component" value="Unassembled WGS sequence"/>
</dbReference>
<evidence type="ECO:0000313" key="3">
    <source>
        <dbReference type="EMBL" id="MFD0924711.1"/>
    </source>
</evidence>
<dbReference type="PROSITE" id="PS51257">
    <property type="entry name" value="PROKAR_LIPOPROTEIN"/>
    <property type="match status" value="1"/>
</dbReference>
<evidence type="ECO:0000313" key="4">
    <source>
        <dbReference type="Proteomes" id="UP001597068"/>
    </source>
</evidence>
<dbReference type="InterPro" id="IPR005754">
    <property type="entry name" value="Sortase"/>
</dbReference>
<dbReference type="Pfam" id="PF04203">
    <property type="entry name" value="Sortase"/>
    <property type="match status" value="1"/>
</dbReference>
<dbReference type="EMBL" id="JBHTIL010000001">
    <property type="protein sequence ID" value="MFD0924711.1"/>
    <property type="molecule type" value="Genomic_DNA"/>
</dbReference>
<dbReference type="RefSeq" id="WP_253647279.1">
    <property type="nucleotide sequence ID" value="NZ_BAAAMO010000002.1"/>
</dbReference>
<protein>
    <submittedName>
        <fullName evidence="3">Class F sortase</fullName>
    </submittedName>
</protein>
<evidence type="ECO:0000256" key="2">
    <source>
        <dbReference type="SAM" id="SignalP"/>
    </source>
</evidence>
<dbReference type="InterPro" id="IPR042001">
    <property type="entry name" value="Sortase_F"/>
</dbReference>
<proteinExistence type="predicted"/>
<gene>
    <name evidence="3" type="ORF">ACFQ04_03085</name>
</gene>
<reference evidence="4" key="1">
    <citation type="journal article" date="2019" name="Int. J. Syst. Evol. Microbiol.">
        <title>The Global Catalogue of Microorganisms (GCM) 10K type strain sequencing project: providing services to taxonomists for standard genome sequencing and annotation.</title>
        <authorList>
            <consortium name="The Broad Institute Genomics Platform"/>
            <consortium name="The Broad Institute Genome Sequencing Center for Infectious Disease"/>
            <person name="Wu L."/>
            <person name="Ma J."/>
        </authorList>
    </citation>
    <scope>NUCLEOTIDE SEQUENCE [LARGE SCALE GENOMIC DNA]</scope>
    <source>
        <strain evidence="4">CCUG 50873</strain>
    </source>
</reference>
<feature type="signal peptide" evidence="2">
    <location>
        <begin position="1"/>
        <end position="18"/>
    </location>
</feature>
<dbReference type="Gene3D" id="2.40.260.10">
    <property type="entry name" value="Sortase"/>
    <property type="match status" value="1"/>
</dbReference>
<keyword evidence="4" id="KW-1185">Reference proteome</keyword>
<feature type="chain" id="PRO_5046322156" evidence="2">
    <location>
        <begin position="19"/>
        <end position="220"/>
    </location>
</feature>
<dbReference type="SUPFAM" id="SSF63817">
    <property type="entry name" value="Sortase"/>
    <property type="match status" value="1"/>
</dbReference>
<dbReference type="CDD" id="cd05829">
    <property type="entry name" value="Sortase_F"/>
    <property type="match status" value="1"/>
</dbReference>
<name>A0ABW3G296_9NOCA</name>
<comment type="caution">
    <text evidence="3">The sequence shown here is derived from an EMBL/GenBank/DDBJ whole genome shotgun (WGS) entry which is preliminary data.</text>
</comment>
<sequence length="220" mass="22881">MAPTLRGLSMVLSCVAFAAGCADQSEPTTRPYPVGDPPAQSRALTSEVPAFDVRTATMTPGHVFIPAIGVNTTVMRLGTHTAADPFVDGARVSTFDVPPDLSRVGWWADGAAPGRSGMAVLLGHSQAGGGYAVFNRLADLVPGDGILLDDARGRGRLQYKVTEVVTGIAKTDPAALRRQLSVHSATDQLALITCSGDFDSSVRESEDNTVAFAELAGGAR</sequence>
<keyword evidence="2" id="KW-0732">Signal</keyword>
<evidence type="ECO:0000256" key="1">
    <source>
        <dbReference type="ARBA" id="ARBA00022801"/>
    </source>
</evidence>
<dbReference type="InterPro" id="IPR023365">
    <property type="entry name" value="Sortase_dom-sf"/>
</dbReference>
<organism evidence="3 4">
    <name type="scientific">Williamsia deligens</name>
    <dbReference type="NCBI Taxonomy" id="321325"/>
    <lineage>
        <taxon>Bacteria</taxon>
        <taxon>Bacillati</taxon>
        <taxon>Actinomycetota</taxon>
        <taxon>Actinomycetes</taxon>
        <taxon>Mycobacteriales</taxon>
        <taxon>Nocardiaceae</taxon>
        <taxon>Williamsia</taxon>
    </lineage>
</organism>